<feature type="transmembrane region" description="Helical" evidence="1">
    <location>
        <begin position="160"/>
        <end position="181"/>
    </location>
</feature>
<dbReference type="Pfam" id="PF12679">
    <property type="entry name" value="ABC2_membrane_2"/>
    <property type="match status" value="1"/>
</dbReference>
<protein>
    <submittedName>
        <fullName evidence="2">ABC-2 type transport system permease protein</fullName>
    </submittedName>
</protein>
<dbReference type="STRING" id="560819.SAMN05428998_13617"/>
<accession>A0A1Y6CMT8</accession>
<dbReference type="PANTHER" id="PTHR43471">
    <property type="entry name" value="ABC TRANSPORTER PERMEASE"/>
    <property type="match status" value="1"/>
</dbReference>
<feature type="transmembrane region" description="Helical" evidence="1">
    <location>
        <begin position="116"/>
        <end position="140"/>
    </location>
</feature>
<dbReference type="Proteomes" id="UP000192917">
    <property type="component" value="Unassembled WGS sequence"/>
</dbReference>
<evidence type="ECO:0000256" key="1">
    <source>
        <dbReference type="SAM" id="Phobius"/>
    </source>
</evidence>
<evidence type="ECO:0000313" key="3">
    <source>
        <dbReference type="Proteomes" id="UP000192917"/>
    </source>
</evidence>
<keyword evidence="1" id="KW-0812">Transmembrane</keyword>
<dbReference type="PANTHER" id="PTHR43471:SF14">
    <property type="entry name" value="ABC-2 TYPE TRANSPORT SYSTEM PERMEASE PROTEIN"/>
    <property type="match status" value="1"/>
</dbReference>
<feature type="transmembrane region" description="Helical" evidence="1">
    <location>
        <begin position="28"/>
        <end position="47"/>
    </location>
</feature>
<evidence type="ECO:0000313" key="2">
    <source>
        <dbReference type="EMBL" id="SMF76994.1"/>
    </source>
</evidence>
<keyword evidence="1" id="KW-0472">Membrane</keyword>
<dbReference type="AlphaFoldDB" id="A0A1Y6CMT8"/>
<dbReference type="EMBL" id="FWZX01000036">
    <property type="protein sequence ID" value="SMF76994.1"/>
    <property type="molecule type" value="Genomic_DNA"/>
</dbReference>
<feature type="transmembrane region" description="Helical" evidence="1">
    <location>
        <begin position="193"/>
        <end position="218"/>
    </location>
</feature>
<feature type="transmembrane region" description="Helical" evidence="1">
    <location>
        <begin position="75"/>
        <end position="95"/>
    </location>
</feature>
<keyword evidence="3" id="KW-1185">Reference proteome</keyword>
<dbReference type="GO" id="GO:0140359">
    <property type="term" value="F:ABC-type transporter activity"/>
    <property type="evidence" value="ECO:0007669"/>
    <property type="project" value="InterPro"/>
</dbReference>
<dbReference type="RefSeq" id="WP_085125986.1">
    <property type="nucleotide sequence ID" value="NZ_FWZX01000036.1"/>
</dbReference>
<name>A0A1Y6CMT8_9PROT</name>
<feature type="transmembrane region" description="Helical" evidence="1">
    <location>
        <begin position="287"/>
        <end position="310"/>
    </location>
</feature>
<reference evidence="2 3" key="1">
    <citation type="submission" date="2017-04" db="EMBL/GenBank/DDBJ databases">
        <authorList>
            <person name="Afonso C.L."/>
            <person name="Miller P.J."/>
            <person name="Scott M.A."/>
            <person name="Spackman E."/>
            <person name="Goraichik I."/>
            <person name="Dimitrov K.M."/>
            <person name="Suarez D.L."/>
            <person name="Swayne D.E."/>
        </authorList>
    </citation>
    <scope>NUCLEOTIDE SEQUENCE [LARGE SCALE GENOMIC DNA]</scope>
    <source>
        <strain evidence="2 3">USBA 355</strain>
    </source>
</reference>
<gene>
    <name evidence="2" type="ORF">SAMN05428998_13617</name>
</gene>
<proteinExistence type="predicted"/>
<sequence length="317" mass="34326">MRREGSPWTGLSTIAVKEAADHLTSARMLFAMALVVLTAIGSVYGAIGQLKTTVGEDPFLFLRLFTTAQDPLPSFVGFLSFLLPLVAIALAFDAINGEYQRRTMSRLLAQPIYRDALLAGKFLGGLLVLGICVVVLWLLVTGMGILLLGLPPSGEEILRGLGFLVVSLAFSAVWLAIALWLSSLFRSPATSALAALSLWLLFSVFWPMLTPLVAGVLVPLDPLNPMTAIQQFELQHNLSRLSPNVLYGEMLTGLLHPSTRSLGILFRSQMEGALVGTPLPFSQSLLIIWPDFSALVAGIVVVFTLGYVSFQRQEVRA</sequence>
<dbReference type="GO" id="GO:0005886">
    <property type="term" value="C:plasma membrane"/>
    <property type="evidence" value="ECO:0007669"/>
    <property type="project" value="UniProtKB-SubCell"/>
</dbReference>
<keyword evidence="1" id="KW-1133">Transmembrane helix</keyword>
<organism evidence="2 3">
    <name type="scientific">Tistlia consotensis USBA 355</name>
    <dbReference type="NCBI Taxonomy" id="560819"/>
    <lineage>
        <taxon>Bacteria</taxon>
        <taxon>Pseudomonadati</taxon>
        <taxon>Pseudomonadota</taxon>
        <taxon>Alphaproteobacteria</taxon>
        <taxon>Rhodospirillales</taxon>
        <taxon>Rhodovibrionaceae</taxon>
        <taxon>Tistlia</taxon>
    </lineage>
</organism>